<keyword evidence="2" id="KW-1185">Reference proteome</keyword>
<name>A0ACD4D7M3_9HYPH</name>
<organism evidence="1 2">
    <name type="scientific">Phyllobacterium zundukense</name>
    <dbReference type="NCBI Taxonomy" id="1867719"/>
    <lineage>
        <taxon>Bacteria</taxon>
        <taxon>Pseudomonadati</taxon>
        <taxon>Pseudomonadota</taxon>
        <taxon>Alphaproteobacteria</taxon>
        <taxon>Hyphomicrobiales</taxon>
        <taxon>Phyllobacteriaceae</taxon>
        <taxon>Phyllobacterium</taxon>
    </lineage>
</organism>
<evidence type="ECO:0000313" key="2">
    <source>
        <dbReference type="Proteomes" id="UP001061991"/>
    </source>
</evidence>
<gene>
    <name evidence="1" type="ORF">N8E88_16835</name>
</gene>
<protein>
    <submittedName>
        <fullName evidence="1">Uncharacterized protein</fullName>
    </submittedName>
</protein>
<proteinExistence type="predicted"/>
<evidence type="ECO:0000313" key="1">
    <source>
        <dbReference type="EMBL" id="UXN61713.1"/>
    </source>
</evidence>
<reference evidence="1" key="1">
    <citation type="submission" date="2022-09" db="EMBL/GenBank/DDBJ databases">
        <title>Interaction between co-microsymbionts with complementary sets of symbiotic genes in legume-rhizobium systems.</title>
        <authorList>
            <person name="Safronova V."/>
            <person name="Sazanova A."/>
            <person name="Afonin A."/>
            <person name="Chirak E."/>
        </authorList>
    </citation>
    <scope>NUCLEOTIDE SEQUENCE</scope>
    <source>
        <strain evidence="1">A18/3m</strain>
    </source>
</reference>
<accession>A0ACD4D7M3</accession>
<sequence>MTNATPRDKVLELIFHELANDRDSVSGHLEAVTKATALLEEIERRALAKDGDRLIFCDPDLPVDFLG</sequence>
<dbReference type="EMBL" id="CP104973">
    <property type="protein sequence ID" value="UXN61713.1"/>
    <property type="molecule type" value="Genomic_DNA"/>
</dbReference>
<dbReference type="Proteomes" id="UP001061991">
    <property type="component" value="Chromosome"/>
</dbReference>